<name>A0A812UH73_9DINO</name>
<accession>A0A812UH73</accession>
<dbReference type="Gene3D" id="3.40.50.1000">
    <property type="entry name" value="HAD superfamily/HAD-like"/>
    <property type="match status" value="2"/>
</dbReference>
<dbReference type="EMBL" id="CAJNJA010027017">
    <property type="protein sequence ID" value="CAE7568868.1"/>
    <property type="molecule type" value="Genomic_DNA"/>
</dbReference>
<dbReference type="GO" id="GO:0016791">
    <property type="term" value="F:phosphatase activity"/>
    <property type="evidence" value="ECO:0007669"/>
    <property type="project" value="TreeGrafter"/>
</dbReference>
<dbReference type="InterPro" id="IPR023214">
    <property type="entry name" value="HAD_sf"/>
</dbReference>
<dbReference type="PANTHER" id="PTHR19288">
    <property type="entry name" value="4-NITROPHENYLPHOSPHATASE-RELATED"/>
    <property type="match status" value="1"/>
</dbReference>
<dbReference type="GO" id="GO:0005737">
    <property type="term" value="C:cytoplasm"/>
    <property type="evidence" value="ECO:0007669"/>
    <property type="project" value="TreeGrafter"/>
</dbReference>
<reference evidence="1" key="1">
    <citation type="submission" date="2021-02" db="EMBL/GenBank/DDBJ databases">
        <authorList>
            <person name="Dougan E. K."/>
            <person name="Rhodes N."/>
            <person name="Thang M."/>
            <person name="Chan C."/>
        </authorList>
    </citation>
    <scope>NUCLEOTIDE SEQUENCE</scope>
</reference>
<gene>
    <name evidence="1" type="primary">PGLP2</name>
    <name evidence="1" type="ORF">SNEC2469_LOCUS16566</name>
</gene>
<sequence length="152" mass="15798">LDQHVNYYKIAIAAHLVRHGLPLFASNDDLFGQLGPGSQQWPGAGSVVAAIAAAAGRTGERGADAVAGKPSMEFAQIIRASLGSPPARRMVMVGDRLDTDIAFGNLAGMRTLLVLSGVTSIDDVRHASGKLRPDFFATSAASLSLAVSKKEA</sequence>
<evidence type="ECO:0000313" key="1">
    <source>
        <dbReference type="EMBL" id="CAE7568868.1"/>
    </source>
</evidence>
<comment type="caution">
    <text evidence="1">The sequence shown here is derived from an EMBL/GenBank/DDBJ whole genome shotgun (WGS) entry which is preliminary data.</text>
</comment>
<dbReference type="OrthoDB" id="413953at2759"/>
<feature type="non-terminal residue" evidence="1">
    <location>
        <position position="152"/>
    </location>
</feature>
<organism evidence="1 2">
    <name type="scientific">Symbiodinium necroappetens</name>
    <dbReference type="NCBI Taxonomy" id="1628268"/>
    <lineage>
        <taxon>Eukaryota</taxon>
        <taxon>Sar</taxon>
        <taxon>Alveolata</taxon>
        <taxon>Dinophyceae</taxon>
        <taxon>Suessiales</taxon>
        <taxon>Symbiodiniaceae</taxon>
        <taxon>Symbiodinium</taxon>
    </lineage>
</organism>
<dbReference type="Pfam" id="PF13242">
    <property type="entry name" value="Hydrolase_like"/>
    <property type="match status" value="1"/>
</dbReference>
<dbReference type="Proteomes" id="UP000601435">
    <property type="component" value="Unassembled WGS sequence"/>
</dbReference>
<proteinExistence type="predicted"/>
<keyword evidence="2" id="KW-1185">Reference proteome</keyword>
<evidence type="ECO:0000313" key="2">
    <source>
        <dbReference type="Proteomes" id="UP000601435"/>
    </source>
</evidence>
<protein>
    <submittedName>
        <fullName evidence="1">PGLP2 protein</fullName>
    </submittedName>
</protein>
<dbReference type="AlphaFoldDB" id="A0A812UH73"/>
<dbReference type="PANTHER" id="PTHR19288:SF46">
    <property type="entry name" value="HALOACID DEHALOGENASE-LIKE HYDROLASE DOMAIN-CONTAINING PROTEIN 2"/>
    <property type="match status" value="1"/>
</dbReference>
<dbReference type="InterPro" id="IPR036412">
    <property type="entry name" value="HAD-like_sf"/>
</dbReference>
<dbReference type="SUPFAM" id="SSF56784">
    <property type="entry name" value="HAD-like"/>
    <property type="match status" value="1"/>
</dbReference>